<dbReference type="Proteomes" id="UP000266568">
    <property type="component" value="Unassembled WGS sequence"/>
</dbReference>
<accession>A0A397PKJ1</accession>
<name>A0A397PKJ1_9SPHN</name>
<evidence type="ECO:0000313" key="2">
    <source>
        <dbReference type="Proteomes" id="UP000266568"/>
    </source>
</evidence>
<dbReference type="EMBL" id="QXDC01000002">
    <property type="protein sequence ID" value="RIA46191.1"/>
    <property type="molecule type" value="Genomic_DNA"/>
</dbReference>
<protein>
    <submittedName>
        <fullName evidence="1">Uncharacterized protein</fullName>
    </submittedName>
</protein>
<keyword evidence="2" id="KW-1185">Reference proteome</keyword>
<comment type="caution">
    <text evidence="1">The sequence shown here is derived from an EMBL/GenBank/DDBJ whole genome shotgun (WGS) entry which is preliminary data.</text>
</comment>
<organism evidence="1 2">
    <name type="scientific">Hephaestia caeni</name>
    <dbReference type="NCBI Taxonomy" id="645617"/>
    <lineage>
        <taxon>Bacteria</taxon>
        <taxon>Pseudomonadati</taxon>
        <taxon>Pseudomonadota</taxon>
        <taxon>Alphaproteobacteria</taxon>
        <taxon>Sphingomonadales</taxon>
        <taxon>Sphingomonadaceae</taxon>
        <taxon>Hephaestia</taxon>
    </lineage>
</organism>
<gene>
    <name evidence="1" type="ORF">DFR49_0724</name>
</gene>
<dbReference type="AlphaFoldDB" id="A0A397PKJ1"/>
<sequence>MIKNICFPNCQAGIVRNGGTGCCTARFAMVRIAAVEPVAFVQNLNIGKGPAPPVGANGAKPQRQPVDGYFTRHGNLRSAMEGALASMVLRLEPGDKCAGFLSGARIVD</sequence>
<reference evidence="1 2" key="1">
    <citation type="submission" date="2018-08" db="EMBL/GenBank/DDBJ databases">
        <title>Genomic Encyclopedia of Type Strains, Phase IV (KMG-IV): sequencing the most valuable type-strain genomes for metagenomic binning, comparative biology and taxonomic classification.</title>
        <authorList>
            <person name="Goeker M."/>
        </authorList>
    </citation>
    <scope>NUCLEOTIDE SEQUENCE [LARGE SCALE GENOMIC DNA]</scope>
    <source>
        <strain evidence="1 2">DSM 25527</strain>
    </source>
</reference>
<proteinExistence type="predicted"/>
<evidence type="ECO:0000313" key="1">
    <source>
        <dbReference type="EMBL" id="RIA46191.1"/>
    </source>
</evidence>